<reference evidence="3" key="1">
    <citation type="journal article" date="2005" name="Nature">
        <title>The map-based sequence of the rice genome.</title>
        <authorList>
            <consortium name="International rice genome sequencing project (IRGSP)"/>
            <person name="Matsumoto T."/>
            <person name="Wu J."/>
            <person name="Kanamori H."/>
            <person name="Katayose Y."/>
            <person name="Fujisawa M."/>
            <person name="Namiki N."/>
            <person name="Mizuno H."/>
            <person name="Yamamoto K."/>
            <person name="Antonio B.A."/>
            <person name="Baba T."/>
            <person name="Sakata K."/>
            <person name="Nagamura Y."/>
            <person name="Aoki H."/>
            <person name="Arikawa K."/>
            <person name="Arita K."/>
            <person name="Bito T."/>
            <person name="Chiden Y."/>
            <person name="Fujitsuka N."/>
            <person name="Fukunaka R."/>
            <person name="Hamada M."/>
            <person name="Harada C."/>
            <person name="Hayashi A."/>
            <person name="Hijishita S."/>
            <person name="Honda M."/>
            <person name="Hosokawa S."/>
            <person name="Ichikawa Y."/>
            <person name="Idonuma A."/>
            <person name="Iijima M."/>
            <person name="Ikeda M."/>
            <person name="Ikeno M."/>
            <person name="Ito K."/>
            <person name="Ito S."/>
            <person name="Ito T."/>
            <person name="Ito Y."/>
            <person name="Ito Y."/>
            <person name="Iwabuchi A."/>
            <person name="Kamiya K."/>
            <person name="Karasawa W."/>
            <person name="Kurita K."/>
            <person name="Katagiri S."/>
            <person name="Kikuta A."/>
            <person name="Kobayashi H."/>
            <person name="Kobayashi N."/>
            <person name="Machita K."/>
            <person name="Maehara T."/>
            <person name="Masukawa M."/>
            <person name="Mizubayashi T."/>
            <person name="Mukai Y."/>
            <person name="Nagasaki H."/>
            <person name="Nagata Y."/>
            <person name="Naito S."/>
            <person name="Nakashima M."/>
            <person name="Nakama Y."/>
            <person name="Nakamichi Y."/>
            <person name="Nakamura M."/>
            <person name="Meguro A."/>
            <person name="Negishi M."/>
            <person name="Ohta I."/>
            <person name="Ohta T."/>
            <person name="Okamoto M."/>
            <person name="Ono N."/>
            <person name="Saji S."/>
            <person name="Sakaguchi M."/>
            <person name="Sakai K."/>
            <person name="Shibata M."/>
            <person name="Shimokawa T."/>
            <person name="Song J."/>
            <person name="Takazaki Y."/>
            <person name="Terasawa K."/>
            <person name="Tsugane M."/>
            <person name="Tsuji K."/>
            <person name="Ueda S."/>
            <person name="Waki K."/>
            <person name="Yamagata H."/>
            <person name="Yamamoto M."/>
            <person name="Yamamoto S."/>
            <person name="Yamane H."/>
            <person name="Yoshiki S."/>
            <person name="Yoshihara R."/>
            <person name="Yukawa K."/>
            <person name="Zhong H."/>
            <person name="Yano M."/>
            <person name="Yuan Q."/>
            <person name="Ouyang S."/>
            <person name="Liu J."/>
            <person name="Jones K.M."/>
            <person name="Gansberger K."/>
            <person name="Moffat K."/>
            <person name="Hill J."/>
            <person name="Bera J."/>
            <person name="Fadrosh D."/>
            <person name="Jin S."/>
            <person name="Johri S."/>
            <person name="Kim M."/>
            <person name="Overton L."/>
            <person name="Reardon M."/>
            <person name="Tsitrin T."/>
            <person name="Vuong H."/>
            <person name="Weaver B."/>
            <person name="Ciecko A."/>
            <person name="Tallon L."/>
            <person name="Jackson J."/>
            <person name="Pai G."/>
            <person name="Aken S.V."/>
            <person name="Utterback T."/>
            <person name="Reidmuller S."/>
            <person name="Feldblyum T."/>
            <person name="Hsiao J."/>
            <person name="Zismann V."/>
            <person name="Iobst S."/>
            <person name="de Vazeille A.R."/>
            <person name="Buell C.R."/>
            <person name="Ying K."/>
            <person name="Li Y."/>
            <person name="Lu T."/>
            <person name="Huang Y."/>
            <person name="Zhao Q."/>
            <person name="Feng Q."/>
            <person name="Zhang L."/>
            <person name="Zhu J."/>
            <person name="Weng Q."/>
            <person name="Mu J."/>
            <person name="Lu Y."/>
            <person name="Fan D."/>
            <person name="Liu Y."/>
            <person name="Guan J."/>
            <person name="Zhang Y."/>
            <person name="Yu S."/>
            <person name="Liu X."/>
            <person name="Zhang Y."/>
            <person name="Hong G."/>
            <person name="Han B."/>
            <person name="Choisne N."/>
            <person name="Demange N."/>
            <person name="Orjeda G."/>
            <person name="Samain S."/>
            <person name="Cattolico L."/>
            <person name="Pelletier E."/>
            <person name="Couloux A."/>
            <person name="Segurens B."/>
            <person name="Wincker P."/>
            <person name="D'Hont A."/>
            <person name="Scarpelli C."/>
            <person name="Weissenbach J."/>
            <person name="Salanoubat M."/>
            <person name="Quetier F."/>
            <person name="Yu Y."/>
            <person name="Kim H.R."/>
            <person name="Rambo T."/>
            <person name="Currie J."/>
            <person name="Collura K."/>
            <person name="Luo M."/>
            <person name="Yang T."/>
            <person name="Ammiraju J.S.S."/>
            <person name="Engler F."/>
            <person name="Soderlund C."/>
            <person name="Wing R.A."/>
            <person name="Palmer L.E."/>
            <person name="de la Bastide M."/>
            <person name="Spiegel L."/>
            <person name="Nascimento L."/>
            <person name="Zutavern T."/>
            <person name="O'Shaughnessy A."/>
            <person name="Dike S."/>
            <person name="Dedhia N."/>
            <person name="Preston R."/>
            <person name="Balija V."/>
            <person name="McCombie W.R."/>
            <person name="Chow T."/>
            <person name="Chen H."/>
            <person name="Chung M."/>
            <person name="Chen C."/>
            <person name="Shaw J."/>
            <person name="Wu H."/>
            <person name="Hsiao K."/>
            <person name="Chao Y."/>
            <person name="Chu M."/>
            <person name="Cheng C."/>
            <person name="Hour A."/>
            <person name="Lee P."/>
            <person name="Lin S."/>
            <person name="Lin Y."/>
            <person name="Liou J."/>
            <person name="Liu S."/>
            <person name="Hsing Y."/>
            <person name="Raghuvanshi S."/>
            <person name="Mohanty A."/>
            <person name="Bharti A.K."/>
            <person name="Gaur A."/>
            <person name="Gupta V."/>
            <person name="Kumar D."/>
            <person name="Ravi V."/>
            <person name="Vij S."/>
            <person name="Kapur A."/>
            <person name="Khurana P."/>
            <person name="Khurana P."/>
            <person name="Khurana J.P."/>
            <person name="Tyagi A.K."/>
            <person name="Gaikwad K."/>
            <person name="Singh A."/>
            <person name="Dalal V."/>
            <person name="Srivastava S."/>
            <person name="Dixit A."/>
            <person name="Pal A.K."/>
            <person name="Ghazi I.A."/>
            <person name="Yadav M."/>
            <person name="Pandit A."/>
            <person name="Bhargava A."/>
            <person name="Sureshbabu K."/>
            <person name="Batra K."/>
            <person name="Sharma T.R."/>
            <person name="Mohapatra T."/>
            <person name="Singh N.K."/>
            <person name="Messing J."/>
            <person name="Nelson A.B."/>
            <person name="Fuks G."/>
            <person name="Kavchok S."/>
            <person name="Keizer G."/>
            <person name="Linton E."/>
            <person name="Llaca V."/>
            <person name="Song R."/>
            <person name="Tanyolac B."/>
            <person name="Young S."/>
            <person name="Ho-Il K."/>
            <person name="Hahn J.H."/>
            <person name="Sangsakoo G."/>
            <person name="Vanavichit A."/>
            <person name="de Mattos Luiz.A.T."/>
            <person name="Zimmer P.D."/>
            <person name="Malone G."/>
            <person name="Dellagostin O."/>
            <person name="de Oliveira A.C."/>
            <person name="Bevan M."/>
            <person name="Bancroft I."/>
            <person name="Minx P."/>
            <person name="Cordum H."/>
            <person name="Wilson R."/>
            <person name="Cheng Z."/>
            <person name="Jin W."/>
            <person name="Jiang J."/>
            <person name="Leong S.A."/>
            <person name="Iwama H."/>
            <person name="Gojobori T."/>
            <person name="Itoh T."/>
            <person name="Niimura Y."/>
            <person name="Fujii Y."/>
            <person name="Habara T."/>
            <person name="Sakai H."/>
            <person name="Sato Y."/>
            <person name="Wilson G."/>
            <person name="Kumar K."/>
            <person name="McCouch S."/>
            <person name="Juretic N."/>
            <person name="Hoen D."/>
            <person name="Wright S."/>
            <person name="Bruskiewich R."/>
            <person name="Bureau T."/>
            <person name="Miyao A."/>
            <person name="Hirochika H."/>
            <person name="Nishikawa T."/>
            <person name="Kadowaki K."/>
            <person name="Sugiura M."/>
            <person name="Burr B."/>
            <person name="Sasaki T."/>
        </authorList>
    </citation>
    <scope>NUCLEOTIDE SEQUENCE [LARGE SCALE GENOMIC DNA]</scope>
    <source>
        <strain evidence="3">cv. Nipponbare</strain>
    </source>
</reference>
<evidence type="ECO:0000313" key="3">
    <source>
        <dbReference type="Proteomes" id="UP000000763"/>
    </source>
</evidence>
<dbReference type="PANTHER" id="PTHR33116:SF78">
    <property type="entry name" value="OS12G0587133 PROTEIN"/>
    <property type="match status" value="1"/>
</dbReference>
<dbReference type="PROSITE" id="PS50878">
    <property type="entry name" value="RT_POL"/>
    <property type="match status" value="1"/>
</dbReference>
<dbReference type="PANTHER" id="PTHR33116">
    <property type="entry name" value="REVERSE TRANSCRIPTASE ZINC-BINDING DOMAIN-CONTAINING PROTEIN-RELATED-RELATED"/>
    <property type="match status" value="1"/>
</dbReference>
<dbReference type="EMBL" id="AC137001">
    <property type="protein sequence ID" value="AAV25285.1"/>
    <property type="molecule type" value="Genomic_DNA"/>
</dbReference>
<dbReference type="SUPFAM" id="SSF56672">
    <property type="entry name" value="DNA/RNA polymerases"/>
    <property type="match status" value="1"/>
</dbReference>
<protein>
    <recommendedName>
        <fullName evidence="1">Reverse transcriptase domain-containing protein</fullName>
    </recommendedName>
</protein>
<reference evidence="3" key="2">
    <citation type="journal article" date="2008" name="Nucleic Acids Res.">
        <title>The rice annotation project database (RAP-DB): 2008 update.</title>
        <authorList>
            <consortium name="The rice annotation project (RAP)"/>
        </authorList>
    </citation>
    <scope>GENOME REANNOTATION</scope>
    <source>
        <strain evidence="3">cv. Nipponbare</strain>
    </source>
</reference>
<name>Q60E26_ORYSJ</name>
<dbReference type="InterPro" id="IPR000477">
    <property type="entry name" value="RT_dom"/>
</dbReference>
<dbReference type="Gene3D" id="3.60.10.10">
    <property type="entry name" value="Endonuclease/exonuclease/phosphatase"/>
    <property type="match status" value="1"/>
</dbReference>
<dbReference type="AlphaFoldDB" id="Q60E26"/>
<dbReference type="CDD" id="cd01650">
    <property type="entry name" value="RT_nLTR_like"/>
    <property type="match status" value="1"/>
</dbReference>
<evidence type="ECO:0000259" key="1">
    <source>
        <dbReference type="PROSITE" id="PS50878"/>
    </source>
</evidence>
<feature type="domain" description="Reverse transcriptase" evidence="1">
    <location>
        <begin position="237"/>
        <end position="454"/>
    </location>
</feature>
<sequence>MAASSLLSTGFLDMFLKFRRFWETKREHFDHSYLRNCCPRRFDKFIFQPSVGNSGGLIVIWNSAIVSGNVMSCLPYAITIEFNSTVTLNETWHLTNVYGPCAGELRDEFVLWMNELDIEPDQCGIIMGDFNFIRFENFWVNVPGFSDVVQHCWSIPVRGNNHAIILNAKLKNLRRGLKAWSKHLSNLHSLISNCNDTLSFIDNLEEQRPLVLQEWNFRLILKDHSQAVIDFYELAYQFFSNNISLENVNHSFITLIPKKLSPETANDFRPIDLQSSSLKFITKILVIQGVILKLIHDNQYGFIKNRSIQDCLAWSFEYIHQCNQSKKEIIILKIDFEKAFDLVEHQAILQILQAKADLLQSIINKTYSKGLLSTPIPSDNGLFPIIQYADDTLIIMKADQKEIFCLKALLNTYAMCTGLKINFHKSFMIPINTDSTKMEVLAGTLPFTYLGLPLVTTKPKVSDFAPLIDRVERRLPSTTIFLNYGQRLTMVNSVLSSLPTYYMCTLKLPKKVILHIDRARRHCLWRKNNELETRTHSLAAWDIVCKPKKKGGLGIINLEIQNTALLMKHLHKFFNNRDLPWVQLIWNKYYINSDKPPHAHKEKGSFWWKDIFRLIPMFRALSSVTVGSGDSVLFWKDNWNNQLLENEFPVLFSYGKEEDTSLHNFMESELQHNFHLPLSNQAMQEWDALHSRLQNLHFSSEADKWAYMWKIDQFQLRKVY</sequence>
<gene>
    <name evidence="2" type="primary">OSJNBb0012L23.11</name>
</gene>
<dbReference type="SUPFAM" id="SSF56219">
    <property type="entry name" value="DNase I-like"/>
    <property type="match status" value="1"/>
</dbReference>
<dbReference type="InterPro" id="IPR043502">
    <property type="entry name" value="DNA/RNA_pol_sf"/>
</dbReference>
<organism evidence="2 3">
    <name type="scientific">Oryza sativa subsp. japonica</name>
    <name type="common">Rice</name>
    <dbReference type="NCBI Taxonomy" id="39947"/>
    <lineage>
        <taxon>Eukaryota</taxon>
        <taxon>Viridiplantae</taxon>
        <taxon>Streptophyta</taxon>
        <taxon>Embryophyta</taxon>
        <taxon>Tracheophyta</taxon>
        <taxon>Spermatophyta</taxon>
        <taxon>Magnoliopsida</taxon>
        <taxon>Liliopsida</taxon>
        <taxon>Poales</taxon>
        <taxon>Poaceae</taxon>
        <taxon>BOP clade</taxon>
        <taxon>Oryzoideae</taxon>
        <taxon>Oryzeae</taxon>
        <taxon>Oryzinae</taxon>
        <taxon>Oryza</taxon>
        <taxon>Oryza sativa</taxon>
    </lineage>
</organism>
<evidence type="ECO:0000313" key="2">
    <source>
        <dbReference type="EMBL" id="AAV25285.1"/>
    </source>
</evidence>
<dbReference type="Proteomes" id="UP000000763">
    <property type="component" value="Chromosome 5"/>
</dbReference>
<proteinExistence type="predicted"/>
<dbReference type="Pfam" id="PF00078">
    <property type="entry name" value="RVT_1"/>
    <property type="match status" value="1"/>
</dbReference>
<accession>Q60E26</accession>
<dbReference type="InterPro" id="IPR036691">
    <property type="entry name" value="Endo/exonu/phosph_ase_sf"/>
</dbReference>